<keyword evidence="1" id="KW-1133">Transmembrane helix</keyword>
<accession>A0A0B7J0M1</accession>
<dbReference type="STRING" id="1581680.BN1209_1123"/>
<evidence type="ECO:0000313" key="3">
    <source>
        <dbReference type="Proteomes" id="UP000056322"/>
    </source>
</evidence>
<dbReference type="InterPro" id="IPR011852">
    <property type="entry name" value="TRAP_TAXI"/>
</dbReference>
<protein>
    <submittedName>
        <fullName evidence="2">Putative TRAP transporter solute receptor TAXI family protein</fullName>
    </submittedName>
</protein>
<dbReference type="HOGENOM" id="CLU_030939_0_0_4"/>
<keyword evidence="1" id="KW-0472">Membrane</keyword>
<dbReference type="SUPFAM" id="SSF53850">
    <property type="entry name" value="Periplasmic binding protein-like II"/>
    <property type="match status" value="1"/>
</dbReference>
<keyword evidence="1" id="KW-0812">Transmembrane</keyword>
<dbReference type="Gene3D" id="3.40.190.10">
    <property type="entry name" value="Periplasmic binding protein-like II"/>
    <property type="match status" value="2"/>
</dbReference>
<dbReference type="EMBL" id="LN794158">
    <property type="protein sequence ID" value="CEN56163.1"/>
    <property type="molecule type" value="Genomic_DNA"/>
</dbReference>
<dbReference type="RefSeq" id="WP_045751319.1">
    <property type="nucleotide sequence ID" value="NZ_LN794158.1"/>
</dbReference>
<evidence type="ECO:0000256" key="1">
    <source>
        <dbReference type="SAM" id="Phobius"/>
    </source>
</evidence>
<dbReference type="Proteomes" id="UP000056322">
    <property type="component" value="Chromosome 1"/>
</dbReference>
<dbReference type="PANTHER" id="PTHR42941">
    <property type="entry name" value="SLL1037 PROTEIN"/>
    <property type="match status" value="1"/>
</dbReference>
<name>A0A0B7J0M1_9PROT</name>
<dbReference type="OrthoDB" id="237270at2"/>
<dbReference type="PANTHER" id="PTHR42941:SF1">
    <property type="entry name" value="SLL1037 PROTEIN"/>
    <property type="match status" value="1"/>
</dbReference>
<keyword evidence="2" id="KW-0675">Receptor</keyword>
<reference evidence="3" key="1">
    <citation type="submission" date="2014-12" db="EMBL/GenBank/DDBJ databases">
        <authorList>
            <person name="Salcher M.M."/>
        </authorList>
    </citation>
    <scope>NUCLEOTIDE SEQUENCE [LARGE SCALE GENOMIC DNA]</scope>
    <source>
        <strain evidence="3">MMS-10A-171</strain>
    </source>
</reference>
<gene>
    <name evidence="2" type="ORF">BN1209_1123</name>
</gene>
<organism evidence="2 3">
    <name type="scientific">Candidatus Methylopumilus turicensis</name>
    <dbReference type="NCBI Taxonomy" id="1581680"/>
    <lineage>
        <taxon>Bacteria</taxon>
        <taxon>Pseudomonadati</taxon>
        <taxon>Pseudomonadota</taxon>
        <taxon>Betaproteobacteria</taxon>
        <taxon>Nitrosomonadales</taxon>
        <taxon>Methylophilaceae</taxon>
        <taxon>Candidatus Methylopumilus</taxon>
    </lineage>
</organism>
<dbReference type="Pfam" id="PF16868">
    <property type="entry name" value="NMT1_3"/>
    <property type="match status" value="1"/>
</dbReference>
<dbReference type="AlphaFoldDB" id="A0A0B7J0M1"/>
<evidence type="ECO:0000313" key="2">
    <source>
        <dbReference type="EMBL" id="CEN56163.1"/>
    </source>
</evidence>
<sequence length="441" mass="49342">MLKKRFDYHSSKINQVLTKELLKAIIPIVLLISIAIGIAYQLIDAAPPKKIVISLSKQSTYYKAYASIYQALLKNDGITLEIKETSGDIENVALLKDLNSGVDLAFVQDGITRSEGAGSLQSLGSLYYEPVWVLCRCEASIEHLARFKGKRIAIGKQGEGANQLAIKLLAESGLNKRNTKILNMGGEAAVEGLINRSVDVAMLVDSIDSSLVKKALSQKGIRLVDLDDAEAYTKHFSYLHRLKLPEGTIDIQRNIPPSNINLVSPTVTLLANENLHPALAYLMMKVITQVHHGEGLLSANNEFPSIKTSEVAPSPQALNFYKSGTPFLDKYLPFWAATLVSRTAIVLIPILAILIPLLKLVPTAYNGFLKFRLFKYYGELRFLEMQIKQEVDIKDWSFFYKKLDDIEDRVDGMKLPISFSQYIYELRMNIDFVRSQLKSKI</sequence>
<keyword evidence="3" id="KW-1185">Reference proteome</keyword>
<feature type="transmembrane region" description="Helical" evidence="1">
    <location>
        <begin position="332"/>
        <end position="358"/>
    </location>
</feature>
<feature type="transmembrane region" description="Helical" evidence="1">
    <location>
        <begin position="21"/>
        <end position="43"/>
    </location>
</feature>
<dbReference type="KEGG" id="mbac:BN1209_1123"/>
<proteinExistence type="predicted"/>